<accession>A0A5B8Z1X9</accession>
<evidence type="ECO:0000313" key="2">
    <source>
        <dbReference type="EMBL" id="QED46995.1"/>
    </source>
</evidence>
<dbReference type="RefSeq" id="WP_057776674.1">
    <property type="nucleotide sequence ID" value="NZ_CP042593.1"/>
</dbReference>
<keyword evidence="3" id="KW-1185">Reference proteome</keyword>
<proteinExistence type="predicted"/>
<evidence type="ECO:0000259" key="1">
    <source>
        <dbReference type="Pfam" id="PF14311"/>
    </source>
</evidence>
<dbReference type="Pfam" id="PF14311">
    <property type="entry name" value="DUF4379"/>
    <property type="match status" value="1"/>
</dbReference>
<dbReference type="KEGG" id="bda:FSZ17_06890"/>
<sequence length="64" mass="7588">MPKTNIFFDLFPNLIAEWHPTKNGDLKPSNFSYGSNKKIWWICAKGHEWETSIKERSRESQCPF</sequence>
<dbReference type="OrthoDB" id="583824at2"/>
<dbReference type="AlphaFoldDB" id="A0A5B8Z1X9"/>
<dbReference type="EMBL" id="CP042593">
    <property type="protein sequence ID" value="QED46995.1"/>
    <property type="molecule type" value="Genomic_DNA"/>
</dbReference>
<feature type="domain" description="Treble clef zinc finger" evidence="1">
    <location>
        <begin position="14"/>
        <end position="63"/>
    </location>
</feature>
<organism evidence="2 3">
    <name type="scientific">Cytobacillus dafuensis</name>
    <name type="common">Bacillus dafuensis</name>
    <dbReference type="NCBI Taxonomy" id="1742359"/>
    <lineage>
        <taxon>Bacteria</taxon>
        <taxon>Bacillati</taxon>
        <taxon>Bacillota</taxon>
        <taxon>Bacilli</taxon>
        <taxon>Bacillales</taxon>
        <taxon>Bacillaceae</taxon>
        <taxon>Cytobacillus</taxon>
    </lineage>
</organism>
<evidence type="ECO:0000313" key="3">
    <source>
        <dbReference type="Proteomes" id="UP000321555"/>
    </source>
</evidence>
<dbReference type="Proteomes" id="UP000321555">
    <property type="component" value="Chromosome"/>
</dbReference>
<gene>
    <name evidence="2" type="ORF">FSZ17_06890</name>
</gene>
<reference evidence="3" key="1">
    <citation type="submission" date="2019-08" db="EMBL/GenBank/DDBJ databases">
        <authorList>
            <person name="Zheng X."/>
        </authorList>
    </citation>
    <scope>NUCLEOTIDE SEQUENCE [LARGE SCALE GENOMIC DNA]</scope>
    <source>
        <strain evidence="3">FJAT-25496</strain>
    </source>
</reference>
<dbReference type="InterPro" id="IPR025487">
    <property type="entry name" value="DUF4379"/>
</dbReference>
<name>A0A5B8Z1X9_CYTDA</name>
<protein>
    <recommendedName>
        <fullName evidence="1">Treble clef zinc finger domain-containing protein</fullName>
    </recommendedName>
</protein>